<sequence>MKKFLLLVAVSAFTIAGSSAQSAFGIRGGANFFNFGGDDVSENDYTNRAGFHAGIYASFLGEGPIAIEPGVFYSIKGTQNDDGLESRAVLDYVDVPVLLRFKVGEGFNLFAGPQVSFLTKSKFEGDIGDSTVSFETDAVKSTDAGLVFGLGYNLPQGFNIQGSYDYGMTPIFKDSDADVFNRGFKVSLGYTF</sequence>
<dbReference type="RefSeq" id="WP_206571514.1">
    <property type="nucleotide sequence ID" value="NZ_JAFKCW010000006.1"/>
</dbReference>
<feature type="signal peptide" evidence="1">
    <location>
        <begin position="1"/>
        <end position="20"/>
    </location>
</feature>
<keyword evidence="1" id="KW-0732">Signal</keyword>
<evidence type="ECO:0000256" key="1">
    <source>
        <dbReference type="SAM" id="SignalP"/>
    </source>
</evidence>
<accession>A0ABS3BW45</accession>
<keyword evidence="4" id="KW-1185">Reference proteome</keyword>
<dbReference type="InterPro" id="IPR025665">
    <property type="entry name" value="Beta-barrel_OMP_2"/>
</dbReference>
<proteinExistence type="predicted"/>
<dbReference type="Pfam" id="PF13568">
    <property type="entry name" value="OMP_b-brl_2"/>
    <property type="match status" value="1"/>
</dbReference>
<evidence type="ECO:0000313" key="4">
    <source>
        <dbReference type="Proteomes" id="UP000664698"/>
    </source>
</evidence>
<evidence type="ECO:0000313" key="3">
    <source>
        <dbReference type="EMBL" id="MBN7803517.1"/>
    </source>
</evidence>
<comment type="caution">
    <text evidence="3">The sequence shown here is derived from an EMBL/GenBank/DDBJ whole genome shotgun (WGS) entry which is preliminary data.</text>
</comment>
<reference evidence="3 4" key="1">
    <citation type="submission" date="2021-03" db="EMBL/GenBank/DDBJ databases">
        <title>novel species isolated from a fishpond in China.</title>
        <authorList>
            <person name="Lu H."/>
            <person name="Cai Z."/>
        </authorList>
    </citation>
    <scope>NUCLEOTIDE SEQUENCE [LARGE SCALE GENOMIC DNA]</scope>
    <source>
        <strain evidence="3 4">JCM 31546</strain>
    </source>
</reference>
<dbReference type="EMBL" id="JAFKCW010000006">
    <property type="protein sequence ID" value="MBN7803517.1"/>
    <property type="molecule type" value="Genomic_DNA"/>
</dbReference>
<evidence type="ECO:0000259" key="2">
    <source>
        <dbReference type="Pfam" id="PF13568"/>
    </source>
</evidence>
<feature type="domain" description="Outer membrane protein beta-barrel" evidence="2">
    <location>
        <begin position="20"/>
        <end position="172"/>
    </location>
</feature>
<dbReference type="Proteomes" id="UP000664698">
    <property type="component" value="Unassembled WGS sequence"/>
</dbReference>
<name>A0ABS3BW45_9BACT</name>
<protein>
    <submittedName>
        <fullName evidence="3">PorT family protein</fullName>
    </submittedName>
</protein>
<organism evidence="3 4">
    <name type="scientific">Algoriphagus aestuariicola</name>
    <dbReference type="NCBI Taxonomy" id="1852016"/>
    <lineage>
        <taxon>Bacteria</taxon>
        <taxon>Pseudomonadati</taxon>
        <taxon>Bacteroidota</taxon>
        <taxon>Cytophagia</taxon>
        <taxon>Cytophagales</taxon>
        <taxon>Cyclobacteriaceae</taxon>
        <taxon>Algoriphagus</taxon>
    </lineage>
</organism>
<feature type="chain" id="PRO_5047211591" evidence="1">
    <location>
        <begin position="21"/>
        <end position="192"/>
    </location>
</feature>
<gene>
    <name evidence="3" type="ORF">J0A67_21790</name>
</gene>